<dbReference type="PANTHER" id="PTHR43283">
    <property type="entry name" value="BETA-LACTAMASE-RELATED"/>
    <property type="match status" value="1"/>
</dbReference>
<dbReference type="AlphaFoldDB" id="A0A511QN09"/>
<evidence type="ECO:0000313" key="3">
    <source>
        <dbReference type="Proteomes" id="UP000321113"/>
    </source>
</evidence>
<gene>
    <name evidence="2" type="ORF">VSU01S_07820</name>
</gene>
<dbReference type="Pfam" id="PF00144">
    <property type="entry name" value="Beta-lactamase"/>
    <property type="match status" value="1"/>
</dbReference>
<reference evidence="2 3" key="1">
    <citation type="submission" date="2019-07" db="EMBL/GenBank/DDBJ databases">
        <title>Whole genome shotgun sequence of Vibrio superstes NBRC 103154.</title>
        <authorList>
            <person name="Hosoyama A."/>
            <person name="Uohara A."/>
            <person name="Ohji S."/>
            <person name="Ichikawa N."/>
        </authorList>
    </citation>
    <scope>NUCLEOTIDE SEQUENCE [LARGE SCALE GENOMIC DNA]</scope>
    <source>
        <strain evidence="2 3">NBRC 103154</strain>
    </source>
</reference>
<keyword evidence="3" id="KW-1185">Reference proteome</keyword>
<dbReference type="EMBL" id="BJXK01000003">
    <property type="protein sequence ID" value="GEM78537.1"/>
    <property type="molecule type" value="Genomic_DNA"/>
</dbReference>
<evidence type="ECO:0000313" key="2">
    <source>
        <dbReference type="EMBL" id="GEM78537.1"/>
    </source>
</evidence>
<sequence>MSKSLQRTPLEEFINGFPLELSQRTMHAKLPVLFAGGDESHYWSMRTAEILPTAIIPKRTETMPLARRIMPEIGAIKAETEHFGTLTLNEFLARPDSFSQGYLVIHKGEIVFDAYPRMRPTDHHVWMSTAKPTASLLVELLINEGKIDEHAPLSDYIAEFKGTAWDNVTVNNTLNMATGLDVEDTSESRADPDSHPTRLYSAEFNLLYKGKVEHLIDVLADAEKECEPGEKFAYASAHTQALVCLVESLTGERWHQTFDRLVWSKMGVNAPLQVHTAPDGSALAHGVISSQLIDLARFGMLYTPSWNKTATEQVVSDETLKRIQDDVQTHELLMAGFDGPVFASYHGEVDAPTFISNSRQWDVLWPDNDMWKGGMMSQGLYVSPDKDLVVVYFGTNNHDHSVHRWARRIATSGLFS</sequence>
<feature type="domain" description="Beta-lactamase-related" evidence="1">
    <location>
        <begin position="103"/>
        <end position="409"/>
    </location>
</feature>
<evidence type="ECO:0000259" key="1">
    <source>
        <dbReference type="Pfam" id="PF00144"/>
    </source>
</evidence>
<dbReference type="PANTHER" id="PTHR43283:SF7">
    <property type="entry name" value="BETA-LACTAMASE-RELATED DOMAIN-CONTAINING PROTEIN"/>
    <property type="match status" value="1"/>
</dbReference>
<dbReference type="InterPro" id="IPR001466">
    <property type="entry name" value="Beta-lactam-related"/>
</dbReference>
<dbReference type="OrthoDB" id="9814204at2"/>
<dbReference type="InterPro" id="IPR050789">
    <property type="entry name" value="Diverse_Enzym_Activities"/>
</dbReference>
<comment type="caution">
    <text evidence="2">The sequence shown here is derived from an EMBL/GenBank/DDBJ whole genome shotgun (WGS) entry which is preliminary data.</text>
</comment>
<dbReference type="SUPFAM" id="SSF56601">
    <property type="entry name" value="beta-lactamase/transpeptidase-like"/>
    <property type="match status" value="1"/>
</dbReference>
<proteinExistence type="predicted"/>
<dbReference type="InterPro" id="IPR012338">
    <property type="entry name" value="Beta-lactam/transpept-like"/>
</dbReference>
<organism evidence="2 3">
    <name type="scientific">Vibrio superstes NBRC 103154</name>
    <dbReference type="NCBI Taxonomy" id="1219062"/>
    <lineage>
        <taxon>Bacteria</taxon>
        <taxon>Pseudomonadati</taxon>
        <taxon>Pseudomonadota</taxon>
        <taxon>Gammaproteobacteria</taxon>
        <taxon>Vibrionales</taxon>
        <taxon>Vibrionaceae</taxon>
        <taxon>Vibrio</taxon>
    </lineage>
</organism>
<dbReference type="RefSeq" id="WP_119010996.1">
    <property type="nucleotide sequence ID" value="NZ_BJXK01000003.1"/>
</dbReference>
<accession>A0A511QN09</accession>
<protein>
    <recommendedName>
        <fullName evidence="1">Beta-lactamase-related domain-containing protein</fullName>
    </recommendedName>
</protein>
<name>A0A511QN09_9VIBR</name>
<dbReference type="Gene3D" id="3.40.710.10">
    <property type="entry name" value="DD-peptidase/beta-lactamase superfamily"/>
    <property type="match status" value="1"/>
</dbReference>
<dbReference type="Proteomes" id="UP000321113">
    <property type="component" value="Unassembled WGS sequence"/>
</dbReference>